<evidence type="ECO:0000313" key="4">
    <source>
        <dbReference type="Proteomes" id="UP001139353"/>
    </source>
</evidence>
<proteinExistence type="predicted"/>
<feature type="domain" description="YdbS-like PH" evidence="2">
    <location>
        <begin position="78"/>
        <end position="140"/>
    </location>
</feature>
<organism evidence="3 4">
    <name type="scientific">Scleromatobacter humisilvae</name>
    <dbReference type="NCBI Taxonomy" id="2897159"/>
    <lineage>
        <taxon>Bacteria</taxon>
        <taxon>Pseudomonadati</taxon>
        <taxon>Pseudomonadota</taxon>
        <taxon>Betaproteobacteria</taxon>
        <taxon>Burkholderiales</taxon>
        <taxon>Sphaerotilaceae</taxon>
        <taxon>Scleromatobacter</taxon>
    </lineage>
</organism>
<keyword evidence="4" id="KW-1185">Reference proteome</keyword>
<dbReference type="Proteomes" id="UP001139353">
    <property type="component" value="Unassembled WGS sequence"/>
</dbReference>
<name>A0A9X2C456_9BURK</name>
<keyword evidence="1" id="KW-0472">Membrane</keyword>
<evidence type="ECO:0000256" key="1">
    <source>
        <dbReference type="SAM" id="Phobius"/>
    </source>
</evidence>
<dbReference type="PANTHER" id="PTHR37938">
    <property type="entry name" value="BLL0215 PROTEIN"/>
    <property type="match status" value="1"/>
</dbReference>
<evidence type="ECO:0000259" key="2">
    <source>
        <dbReference type="Pfam" id="PF03703"/>
    </source>
</evidence>
<gene>
    <name evidence="3" type="ORF">LPC04_23560</name>
</gene>
<accession>A0A9X2C456</accession>
<dbReference type="Pfam" id="PF03703">
    <property type="entry name" value="bPH_2"/>
    <property type="match status" value="1"/>
</dbReference>
<sequence length="159" mass="17351">MTLQSNDPSTGETVLREARMSWWALWPRVFLGLIGLALAGWGLLRQDQAGYAVAGFGGLMFVWFVGSALLRRGAMLVKLTPRYLVLQTGLVSRHTSTVMLNRVESLDVDQSLWQRMSGYGTLTIRGTGSEDLRLVGINDPVGFQAEARRAINAASGAPL</sequence>
<dbReference type="PANTHER" id="PTHR37938:SF1">
    <property type="entry name" value="BLL0215 PROTEIN"/>
    <property type="match status" value="1"/>
</dbReference>
<reference evidence="3" key="1">
    <citation type="submission" date="2021-11" db="EMBL/GenBank/DDBJ databases">
        <title>BS-T2-15 a new species belonging to the Comamonadaceae family isolated from the soil of a French oak forest.</title>
        <authorList>
            <person name="Mieszkin S."/>
            <person name="Alain K."/>
        </authorList>
    </citation>
    <scope>NUCLEOTIDE SEQUENCE</scope>
    <source>
        <strain evidence="3">BS-T2-15</strain>
    </source>
</reference>
<evidence type="ECO:0000313" key="3">
    <source>
        <dbReference type="EMBL" id="MCK9688700.1"/>
    </source>
</evidence>
<dbReference type="InterPro" id="IPR005182">
    <property type="entry name" value="YdbS-like_PH"/>
</dbReference>
<dbReference type="EMBL" id="JAJLJH010000010">
    <property type="protein sequence ID" value="MCK9688700.1"/>
    <property type="molecule type" value="Genomic_DNA"/>
</dbReference>
<dbReference type="AlphaFoldDB" id="A0A9X2C456"/>
<keyword evidence="1" id="KW-0812">Transmembrane</keyword>
<dbReference type="RefSeq" id="WP_275684749.1">
    <property type="nucleotide sequence ID" value="NZ_JAJLJH010000010.1"/>
</dbReference>
<comment type="caution">
    <text evidence="3">The sequence shown here is derived from an EMBL/GenBank/DDBJ whole genome shotgun (WGS) entry which is preliminary data.</text>
</comment>
<feature type="transmembrane region" description="Helical" evidence="1">
    <location>
        <begin position="50"/>
        <end position="70"/>
    </location>
</feature>
<protein>
    <submittedName>
        <fullName evidence="3">PH domain-containing protein</fullName>
    </submittedName>
</protein>
<keyword evidence="1" id="KW-1133">Transmembrane helix</keyword>
<feature type="transmembrane region" description="Helical" evidence="1">
    <location>
        <begin position="25"/>
        <end position="44"/>
    </location>
</feature>